<gene>
    <name evidence="2" type="ORF">G2W53_037400</name>
</gene>
<proteinExistence type="predicted"/>
<dbReference type="InterPro" id="IPR026960">
    <property type="entry name" value="RVT-Znf"/>
</dbReference>
<reference evidence="2" key="1">
    <citation type="submission" date="2020-09" db="EMBL/GenBank/DDBJ databases">
        <title>Genome-Enabled Discovery of Anthraquinone Biosynthesis in Senna tora.</title>
        <authorList>
            <person name="Kang S.-H."/>
            <person name="Pandey R.P."/>
            <person name="Lee C.-M."/>
            <person name="Sim J.-S."/>
            <person name="Jeong J.-T."/>
            <person name="Choi B.-S."/>
            <person name="Jung M."/>
            <person name="Ginzburg D."/>
            <person name="Zhao K."/>
            <person name="Won S.Y."/>
            <person name="Oh T.-J."/>
            <person name="Yu Y."/>
            <person name="Kim N.-H."/>
            <person name="Lee O.R."/>
            <person name="Lee T.-H."/>
            <person name="Bashyal P."/>
            <person name="Kim T.-S."/>
            <person name="Lee W.-H."/>
            <person name="Kawkins C."/>
            <person name="Kim C.-K."/>
            <person name="Kim J.S."/>
            <person name="Ahn B.O."/>
            <person name="Rhee S.Y."/>
            <person name="Sohng J.K."/>
        </authorList>
    </citation>
    <scope>NUCLEOTIDE SEQUENCE</scope>
    <source>
        <tissue evidence="2">Leaf</tissue>
    </source>
</reference>
<comment type="caution">
    <text evidence="2">The sequence shown here is derived from an EMBL/GenBank/DDBJ whole genome shotgun (WGS) entry which is preliminary data.</text>
</comment>
<keyword evidence="3" id="KW-1185">Reference proteome</keyword>
<evidence type="ECO:0000313" key="3">
    <source>
        <dbReference type="Proteomes" id="UP000634136"/>
    </source>
</evidence>
<dbReference type="Proteomes" id="UP000634136">
    <property type="component" value="Unassembled WGS sequence"/>
</dbReference>
<protein>
    <recommendedName>
        <fullName evidence="1">Reverse transcriptase zinc-binding domain-containing protein</fullName>
    </recommendedName>
</protein>
<evidence type="ECO:0000259" key="1">
    <source>
        <dbReference type="Pfam" id="PF13966"/>
    </source>
</evidence>
<organism evidence="2 3">
    <name type="scientific">Senna tora</name>
    <dbReference type="NCBI Taxonomy" id="362788"/>
    <lineage>
        <taxon>Eukaryota</taxon>
        <taxon>Viridiplantae</taxon>
        <taxon>Streptophyta</taxon>
        <taxon>Embryophyta</taxon>
        <taxon>Tracheophyta</taxon>
        <taxon>Spermatophyta</taxon>
        <taxon>Magnoliopsida</taxon>
        <taxon>eudicotyledons</taxon>
        <taxon>Gunneridae</taxon>
        <taxon>Pentapetalae</taxon>
        <taxon>rosids</taxon>
        <taxon>fabids</taxon>
        <taxon>Fabales</taxon>
        <taxon>Fabaceae</taxon>
        <taxon>Caesalpinioideae</taxon>
        <taxon>Cassia clade</taxon>
        <taxon>Senna</taxon>
    </lineage>
</organism>
<dbReference type="EMBL" id="JAAIUW010000011">
    <property type="protein sequence ID" value="KAF7810657.1"/>
    <property type="molecule type" value="Genomic_DNA"/>
</dbReference>
<dbReference type="AlphaFoldDB" id="A0A834SVX9"/>
<feature type="domain" description="Reverse transcriptase zinc-binding" evidence="1">
    <location>
        <begin position="130"/>
        <end position="197"/>
    </location>
</feature>
<name>A0A834SVX9_9FABA</name>
<accession>A0A834SVX9</accession>
<sequence length="220" mass="25407">MNPNKEVPMKENIDPEVSVVSVTHWKRVARTKKDHVLVNKMMPTLGKRRDAEENRVEDVGGRELLSLGLQKSVGDGKSTLIWKDPWIPGLKVNEQIAPITGAPNMMWLAMKDVWDQQEVAPELFCSIPSGFWKSIWQLPLHSWYKVFLWRACIGIIPTVEALKQRDMLIEEGCIKCGTEVEDVYHALIDCNSLRQVWDEAWHDFKARVYHMSLLEWLSVD</sequence>
<dbReference type="OrthoDB" id="1436790at2759"/>
<evidence type="ECO:0000313" key="2">
    <source>
        <dbReference type="EMBL" id="KAF7810657.1"/>
    </source>
</evidence>
<dbReference type="Pfam" id="PF13966">
    <property type="entry name" value="zf-RVT"/>
    <property type="match status" value="1"/>
</dbReference>